<reference evidence="8" key="1">
    <citation type="submission" date="2022-08" db="UniProtKB">
        <authorList>
            <consortium name="EnsemblMetazoa"/>
        </authorList>
    </citation>
    <scope>IDENTIFICATION</scope>
    <source>
        <strain evidence="8">EBRO</strain>
    </source>
</reference>
<organism evidence="8">
    <name type="scientific">Anopheles atroparvus</name>
    <name type="common">European mosquito</name>
    <dbReference type="NCBI Taxonomy" id="41427"/>
    <lineage>
        <taxon>Eukaryota</taxon>
        <taxon>Metazoa</taxon>
        <taxon>Ecdysozoa</taxon>
        <taxon>Arthropoda</taxon>
        <taxon>Hexapoda</taxon>
        <taxon>Insecta</taxon>
        <taxon>Pterygota</taxon>
        <taxon>Neoptera</taxon>
        <taxon>Endopterygota</taxon>
        <taxon>Diptera</taxon>
        <taxon>Nematocera</taxon>
        <taxon>Culicoidea</taxon>
        <taxon>Culicidae</taxon>
        <taxon>Anophelinae</taxon>
        <taxon>Anopheles</taxon>
    </lineage>
</organism>
<feature type="compositionally biased region" description="Basic residues" evidence="7">
    <location>
        <begin position="11"/>
        <end position="23"/>
    </location>
</feature>
<evidence type="ECO:0000256" key="6">
    <source>
        <dbReference type="SAM" id="Coils"/>
    </source>
</evidence>
<keyword evidence="4 5" id="KW-0539">Nucleus</keyword>
<dbReference type="GO" id="GO:0008097">
    <property type="term" value="F:5S rRNA binding"/>
    <property type="evidence" value="ECO:0007669"/>
    <property type="project" value="TreeGrafter"/>
</dbReference>
<comment type="subcellular location">
    <subcellularLocation>
        <location evidence="5">Nucleus</location>
        <location evidence="5">Nucleolus</location>
    </subcellularLocation>
    <subcellularLocation>
        <location evidence="5">Nucleus</location>
        <location evidence="5">Nucleoplasm</location>
    </subcellularLocation>
</comment>
<dbReference type="GO" id="GO:0005730">
    <property type="term" value="C:nucleolus"/>
    <property type="evidence" value="ECO:0007669"/>
    <property type="project" value="UniProtKB-SubCell"/>
</dbReference>
<feature type="compositionally biased region" description="Basic residues" evidence="7">
    <location>
        <begin position="281"/>
        <end position="298"/>
    </location>
</feature>
<dbReference type="PANTHER" id="PTHR14211:SF7">
    <property type="entry name" value="RIBOSOME BIOGENESIS PROTEIN NOP53"/>
    <property type="match status" value="1"/>
</dbReference>
<evidence type="ECO:0000256" key="4">
    <source>
        <dbReference type="ARBA" id="ARBA00023242"/>
    </source>
</evidence>
<keyword evidence="6" id="KW-0175">Coiled coil</keyword>
<accession>A0A182J3F9</accession>
<proteinExistence type="inferred from homology"/>
<dbReference type="GO" id="GO:0005654">
    <property type="term" value="C:nucleoplasm"/>
    <property type="evidence" value="ECO:0007669"/>
    <property type="project" value="UniProtKB-SubCell"/>
</dbReference>
<keyword evidence="3 5" id="KW-0690">Ribosome biogenesis</keyword>
<dbReference type="GO" id="GO:0006364">
    <property type="term" value="P:rRNA processing"/>
    <property type="evidence" value="ECO:0007669"/>
    <property type="project" value="TreeGrafter"/>
</dbReference>
<evidence type="ECO:0000256" key="2">
    <source>
        <dbReference type="ARBA" id="ARBA00018339"/>
    </source>
</evidence>
<feature type="region of interest" description="Disordered" evidence="7">
    <location>
        <begin position="1"/>
        <end position="23"/>
    </location>
</feature>
<dbReference type="AlphaFoldDB" id="A0A182J3F9"/>
<sequence length="417" mass="48024">MKKLSVNPANKKGKKHVSRKLKSSWRKHIDTTDVDNFLEEKRQDERVGTVEEKQNIELFTEEAKPGRVKLTLRELRKKKFSEMPTFALPLKNTSQVTDPTVKRNIKINKTEAPTVTVPRQGARKSMRKKAQKPDAFQKDLWEDDGKQPEEMRSEWMGKEQLLHTLKNVGKPLVLKLPRKMDTADRIAAEAKKLPREGTSYNPAIDDYIELKNEVVEQEKQILKRKAHFDRVVTKMFTKMTAEEKDRVYQQEMSEAVNKTEQSEQEDEGGEESTTTGVKIAVGKRRKRGSKTKKREHHKKLYEAKKLRDELAKLKEINRIEEITEEVQEMEEKAEQKALKKSSKAPAADNLPVDFVEPALLAGSLRTIQPLNNLIATGLPKARKISIFKNSRGEIQRKKSRPNKKVSYICRSHKIGDA</sequence>
<feature type="region of interest" description="Disordered" evidence="7">
    <location>
        <begin position="115"/>
        <end position="135"/>
    </location>
</feature>
<evidence type="ECO:0000256" key="1">
    <source>
        <dbReference type="ARBA" id="ARBA00008838"/>
    </source>
</evidence>
<dbReference type="GO" id="GO:0000027">
    <property type="term" value="P:ribosomal large subunit assembly"/>
    <property type="evidence" value="ECO:0007669"/>
    <property type="project" value="UniProtKB-UniRule"/>
</dbReference>
<evidence type="ECO:0000313" key="8">
    <source>
        <dbReference type="EnsemblMetazoa" id="AATE010638-PA.1"/>
    </source>
</evidence>
<evidence type="ECO:0000256" key="5">
    <source>
        <dbReference type="PIRNR" id="PIRNR017302"/>
    </source>
</evidence>
<dbReference type="PANTHER" id="PTHR14211">
    <property type="entry name" value="GLIOMA SUPPRESSOR CANDIDATE REGION GENE 2"/>
    <property type="match status" value="1"/>
</dbReference>
<dbReference type="Pfam" id="PF07767">
    <property type="entry name" value="Nop53"/>
    <property type="match status" value="1"/>
</dbReference>
<protein>
    <recommendedName>
        <fullName evidence="2 5">Ribosome biogenesis protein NOP53</fullName>
    </recommendedName>
</protein>
<name>A0A182J3F9_ANOAO</name>
<feature type="compositionally biased region" description="Basic residues" evidence="7">
    <location>
        <begin position="121"/>
        <end position="130"/>
    </location>
</feature>
<comment type="similarity">
    <text evidence="1 5">Belongs to the NOP53 family.</text>
</comment>
<dbReference type="EnsemblMetazoa" id="AATE010638-RA">
    <property type="protein sequence ID" value="AATE010638-PA.1"/>
    <property type="gene ID" value="AATE010638"/>
</dbReference>
<evidence type="ECO:0000256" key="3">
    <source>
        <dbReference type="ARBA" id="ARBA00022517"/>
    </source>
</evidence>
<dbReference type="STRING" id="41427.A0A182J3F9"/>
<feature type="coiled-coil region" evidence="6">
    <location>
        <begin position="303"/>
        <end position="339"/>
    </location>
</feature>
<comment type="function">
    <text evidence="5">May play a role in ribosome biogenesis.</text>
</comment>
<evidence type="ECO:0000256" key="7">
    <source>
        <dbReference type="SAM" id="MobiDB-lite"/>
    </source>
</evidence>
<feature type="region of interest" description="Disordered" evidence="7">
    <location>
        <begin position="252"/>
        <end position="298"/>
    </location>
</feature>
<dbReference type="VEuPathDB" id="VectorBase:AATE010638"/>
<dbReference type="InterPro" id="IPR011687">
    <property type="entry name" value="Nop53/GLTSCR2"/>
</dbReference>
<dbReference type="PIRSF" id="PIRSF017302">
    <property type="entry name" value="Gltscr2"/>
    <property type="match status" value="1"/>
</dbReference>